<dbReference type="Proteomes" id="UP001501581">
    <property type="component" value="Unassembled WGS sequence"/>
</dbReference>
<reference evidence="2" key="1">
    <citation type="journal article" date="2019" name="Int. J. Syst. Evol. Microbiol.">
        <title>The Global Catalogue of Microorganisms (GCM) 10K type strain sequencing project: providing services to taxonomists for standard genome sequencing and annotation.</title>
        <authorList>
            <consortium name="The Broad Institute Genomics Platform"/>
            <consortium name="The Broad Institute Genome Sequencing Center for Infectious Disease"/>
            <person name="Wu L."/>
            <person name="Ma J."/>
        </authorList>
    </citation>
    <scope>NUCLEOTIDE SEQUENCE [LARGE SCALE GENOMIC DNA]</scope>
    <source>
        <strain evidence="2">JCM 13008</strain>
    </source>
</reference>
<sequence length="156" mass="16470">MEAEIAAARDEVAGPGVSPSRPALLEGYLAMPKARLLIDGYNVSKEAWPESSLEAQRVRLLAGISTLVARTGAETTVVFDAAASAHRPLVNPPRGVKVLFSPEGVIADDVIRDLVGAEPEGRMVVVVTSDQEVVRDVRRLGARTVGAGALLGLLRH</sequence>
<accession>A0ABP4E9N1</accession>
<organism evidence="1 2">
    <name type="scientific">Nocardioides dubius</name>
    <dbReference type="NCBI Taxonomy" id="317019"/>
    <lineage>
        <taxon>Bacteria</taxon>
        <taxon>Bacillati</taxon>
        <taxon>Actinomycetota</taxon>
        <taxon>Actinomycetes</taxon>
        <taxon>Propionibacteriales</taxon>
        <taxon>Nocardioidaceae</taxon>
        <taxon>Nocardioides</taxon>
    </lineage>
</organism>
<dbReference type="EMBL" id="BAAALG010000003">
    <property type="protein sequence ID" value="GAA1095592.1"/>
    <property type="molecule type" value="Genomic_DNA"/>
</dbReference>
<evidence type="ECO:0000313" key="1">
    <source>
        <dbReference type="EMBL" id="GAA1095592.1"/>
    </source>
</evidence>
<comment type="caution">
    <text evidence="1">The sequence shown here is derived from an EMBL/GenBank/DDBJ whole genome shotgun (WGS) entry which is preliminary data.</text>
</comment>
<dbReference type="Pfam" id="PF05991">
    <property type="entry name" value="NYN_YacP"/>
    <property type="match status" value="1"/>
</dbReference>
<keyword evidence="2" id="KW-1185">Reference proteome</keyword>
<dbReference type="PANTHER" id="PTHR34547">
    <property type="entry name" value="YACP-LIKE NYN DOMAIN PROTEIN"/>
    <property type="match status" value="1"/>
</dbReference>
<proteinExistence type="predicted"/>
<dbReference type="PANTHER" id="PTHR34547:SF1">
    <property type="entry name" value="YACP-LIKE NYN DOMAIN PROTEIN"/>
    <property type="match status" value="1"/>
</dbReference>
<dbReference type="InterPro" id="IPR010298">
    <property type="entry name" value="YacP-like"/>
</dbReference>
<evidence type="ECO:0008006" key="3">
    <source>
        <dbReference type="Google" id="ProtNLM"/>
    </source>
</evidence>
<name>A0ABP4E9N1_9ACTN</name>
<protein>
    <recommendedName>
        <fullName evidence="3">RNA-binding protein</fullName>
    </recommendedName>
</protein>
<gene>
    <name evidence="1" type="ORF">GCM10009668_09630</name>
</gene>
<evidence type="ECO:0000313" key="2">
    <source>
        <dbReference type="Proteomes" id="UP001501581"/>
    </source>
</evidence>